<evidence type="ECO:0000313" key="2">
    <source>
        <dbReference type="Proteomes" id="UP001626550"/>
    </source>
</evidence>
<name>A0ABD2PY43_9PLAT</name>
<proteinExistence type="predicted"/>
<gene>
    <name evidence="1" type="primary">CKAP5_1</name>
    <name evidence="1" type="ORF">Ciccas_009059</name>
</gene>
<keyword evidence="2" id="KW-1185">Reference proteome</keyword>
<accession>A0ABD2PY43</accession>
<protein>
    <submittedName>
        <fullName evidence="1">Cytoskeleton associated protein 5</fullName>
    </submittedName>
</protein>
<dbReference type="Proteomes" id="UP001626550">
    <property type="component" value="Unassembled WGS sequence"/>
</dbReference>
<dbReference type="InterPro" id="IPR045110">
    <property type="entry name" value="XMAP215"/>
</dbReference>
<reference evidence="1 2" key="1">
    <citation type="submission" date="2024-11" db="EMBL/GenBank/DDBJ databases">
        <title>Adaptive evolution of stress response genes in parasites aligns with host niche diversity.</title>
        <authorList>
            <person name="Hahn C."/>
            <person name="Resl P."/>
        </authorList>
    </citation>
    <scope>NUCLEOTIDE SEQUENCE [LARGE SCALE GENOMIC DNA]</scope>
    <source>
        <strain evidence="1">EGGRZ-B1_66</strain>
        <tissue evidence="1">Body</tissue>
    </source>
</reference>
<dbReference type="AlphaFoldDB" id="A0ABD2PY43"/>
<dbReference type="PANTHER" id="PTHR12609">
    <property type="entry name" value="MICROTUBULE ASSOCIATED PROTEIN XMAP215"/>
    <property type="match status" value="1"/>
</dbReference>
<comment type="caution">
    <text evidence="1">The sequence shown here is derived from an EMBL/GenBank/DDBJ whole genome shotgun (WGS) entry which is preliminary data.</text>
</comment>
<evidence type="ECO:0000313" key="1">
    <source>
        <dbReference type="EMBL" id="KAL3312345.1"/>
    </source>
</evidence>
<dbReference type="EMBL" id="JBJKFK010001736">
    <property type="protein sequence ID" value="KAL3312345.1"/>
    <property type="molecule type" value="Genomic_DNA"/>
</dbReference>
<sequence length="535" mass="60610">MAILNRIIDDSVDPIPTLPEIVPVDGDVEAIFAPFEMPKMKKRGDEPLIDKMLTFSPDGASAITFVITQISSQDPIKCCRVLCQLDRLVNDERRVMLVNNIDQMLILISLQLNQCLARLVDQNPSTEATVILLLRSSLSLITSVLRYEELAHAISKDTLKHLFKELVQLLVNDRIAALKEGDKLTRAFNSLLGQIICASEPTRIFSGVIRLLHECVACGLDSIMPAVMKSIWRITNNLGNRINEYDLNVILMDCHVFFKAFPSESWKSRKSDIPLRTMKSFLYAMCKLRGSYLLDYLESIPDKSESELEHYLIRSLDDLDKKGELDLELVKANAIYSKKCTNKSAHEKETLAGIFDKIIQRDWTSAMEELFDFKLQFPHVDITKQLERCPPSLKAIIPVVLKNINYERNASIIPAESSNQDALKEVQLNEVLPRLPDRKSRLPILSNHSPGNQNFVETSLKRLSYFNNKLGLPNEEFSLPVNGKISNGSKAKTTEPELPIEEPELYTVGQPNRKTLSGAQFDAYKQRLNKIKNQT</sequence>
<organism evidence="1 2">
    <name type="scientific">Cichlidogyrus casuarinus</name>
    <dbReference type="NCBI Taxonomy" id="1844966"/>
    <lineage>
        <taxon>Eukaryota</taxon>
        <taxon>Metazoa</taxon>
        <taxon>Spiralia</taxon>
        <taxon>Lophotrochozoa</taxon>
        <taxon>Platyhelminthes</taxon>
        <taxon>Monogenea</taxon>
        <taxon>Monopisthocotylea</taxon>
        <taxon>Dactylogyridea</taxon>
        <taxon>Ancyrocephalidae</taxon>
        <taxon>Cichlidogyrus</taxon>
    </lineage>
</organism>